<dbReference type="Proteomes" id="UP000183002">
    <property type="component" value="Unassembled WGS sequence"/>
</dbReference>
<dbReference type="STRING" id="1077947.SAMN05216227_10427"/>
<dbReference type="PANTHER" id="PTHR23028:SF53">
    <property type="entry name" value="ACYL_TRANSF_3 DOMAIN-CONTAINING PROTEIN"/>
    <property type="match status" value="1"/>
</dbReference>
<evidence type="ECO:0000313" key="3">
    <source>
        <dbReference type="EMBL" id="SEO04851.1"/>
    </source>
</evidence>
<keyword evidence="1" id="KW-1133">Transmembrane helix</keyword>
<feature type="transmembrane region" description="Helical" evidence="1">
    <location>
        <begin position="53"/>
        <end position="76"/>
    </location>
</feature>
<dbReference type="GO" id="GO:0016747">
    <property type="term" value="F:acyltransferase activity, transferring groups other than amino-acyl groups"/>
    <property type="evidence" value="ECO:0007669"/>
    <property type="project" value="InterPro"/>
</dbReference>
<protein>
    <recommendedName>
        <fullName evidence="2">Acyltransferase 3 domain-containing protein</fullName>
    </recommendedName>
</protein>
<accession>A0A1H8LI66</accession>
<feature type="transmembrane region" description="Helical" evidence="1">
    <location>
        <begin position="173"/>
        <end position="191"/>
    </location>
</feature>
<keyword evidence="1" id="KW-0812">Transmembrane</keyword>
<feature type="domain" description="Acyltransferase 3" evidence="2">
    <location>
        <begin position="15"/>
        <end position="300"/>
    </location>
</feature>
<dbReference type="GO" id="GO:0016020">
    <property type="term" value="C:membrane"/>
    <property type="evidence" value="ECO:0007669"/>
    <property type="project" value="TreeGrafter"/>
</dbReference>
<dbReference type="OrthoDB" id="9767863at2"/>
<dbReference type="PANTHER" id="PTHR23028">
    <property type="entry name" value="ACETYLTRANSFERASE"/>
    <property type="match status" value="1"/>
</dbReference>
<sequence length="323" mass="33721">MMLAHAFAPGRANNLHAVRLGLAGAVIASHAWPLAHGAGTSEPLAALTSHSLGGWAVGLFFFLSGLLITGSAARSTATAFWTARARRILPGLAVALLVTLGLAALSGADLTPLLAVTYFVRGITLISLEHNLSNAFANAPMPGVVNGPLWSLFHEVAAYALCWGAVKLGLMRSAWGMAVLMGAALLVWALPGLPARAATFAPLFVAFALGMLAHAARARLPLSPVVTLALLVLAPLAWPFAIAGLGHVALMLAFALPARPLSRDLSFGLYIYGWPVAQWLMHHSPGLGAPQLAVLSLLATLPFAAISWMLVEAPMLPRRMAKV</sequence>
<feature type="transmembrane region" description="Helical" evidence="1">
    <location>
        <begin position="289"/>
        <end position="311"/>
    </location>
</feature>
<dbReference type="Pfam" id="PF01757">
    <property type="entry name" value="Acyl_transf_3"/>
    <property type="match status" value="1"/>
</dbReference>
<proteinExistence type="predicted"/>
<dbReference type="InterPro" id="IPR050879">
    <property type="entry name" value="Acyltransferase_3"/>
</dbReference>
<evidence type="ECO:0000259" key="2">
    <source>
        <dbReference type="Pfam" id="PF01757"/>
    </source>
</evidence>
<evidence type="ECO:0000313" key="4">
    <source>
        <dbReference type="Proteomes" id="UP000183002"/>
    </source>
</evidence>
<dbReference type="AlphaFoldDB" id="A0A1H8LI66"/>
<keyword evidence="1" id="KW-0472">Membrane</keyword>
<keyword evidence="4" id="KW-1185">Reference proteome</keyword>
<feature type="transmembrane region" description="Helical" evidence="1">
    <location>
        <begin position="88"/>
        <end position="108"/>
    </location>
</feature>
<evidence type="ECO:0000256" key="1">
    <source>
        <dbReference type="SAM" id="Phobius"/>
    </source>
</evidence>
<name>A0A1H8LI66_9RHOB</name>
<dbReference type="GO" id="GO:0009103">
    <property type="term" value="P:lipopolysaccharide biosynthetic process"/>
    <property type="evidence" value="ECO:0007669"/>
    <property type="project" value="TreeGrafter"/>
</dbReference>
<feature type="transmembrane region" description="Helical" evidence="1">
    <location>
        <begin position="197"/>
        <end position="216"/>
    </location>
</feature>
<dbReference type="EMBL" id="FOCO01000042">
    <property type="protein sequence ID" value="SEO04851.1"/>
    <property type="molecule type" value="Genomic_DNA"/>
</dbReference>
<dbReference type="InterPro" id="IPR002656">
    <property type="entry name" value="Acyl_transf_3_dom"/>
</dbReference>
<feature type="transmembrane region" description="Helical" evidence="1">
    <location>
        <begin position="228"/>
        <end position="256"/>
    </location>
</feature>
<reference evidence="3 4" key="1">
    <citation type="submission" date="2016-10" db="EMBL/GenBank/DDBJ databases">
        <authorList>
            <person name="de Groot N.N."/>
        </authorList>
    </citation>
    <scope>NUCLEOTIDE SEQUENCE [LARGE SCALE GENOMIC DNA]</scope>
    <source>
        <strain evidence="3 4">CGMCC 1.10836</strain>
    </source>
</reference>
<organism evidence="3 4">
    <name type="scientific">Pseudorhodobacter antarcticus</name>
    <dbReference type="NCBI Taxonomy" id="1077947"/>
    <lineage>
        <taxon>Bacteria</taxon>
        <taxon>Pseudomonadati</taxon>
        <taxon>Pseudomonadota</taxon>
        <taxon>Alphaproteobacteria</taxon>
        <taxon>Rhodobacterales</taxon>
        <taxon>Paracoccaceae</taxon>
        <taxon>Pseudorhodobacter</taxon>
    </lineage>
</organism>
<gene>
    <name evidence="3" type="ORF">SAMN05216227_10427</name>
</gene>
<dbReference type="RefSeq" id="WP_050520388.1">
    <property type="nucleotide sequence ID" value="NZ_FOCO01000042.1"/>
</dbReference>